<reference evidence="2" key="1">
    <citation type="journal article" date="2019" name="Int. J. Syst. Evol. Microbiol.">
        <title>The Global Catalogue of Microorganisms (GCM) 10K type strain sequencing project: providing services to taxonomists for standard genome sequencing and annotation.</title>
        <authorList>
            <consortium name="The Broad Institute Genomics Platform"/>
            <consortium name="The Broad Institute Genome Sequencing Center for Infectious Disease"/>
            <person name="Wu L."/>
            <person name="Ma J."/>
        </authorList>
    </citation>
    <scope>NUCLEOTIDE SEQUENCE [LARGE SCALE GENOMIC DNA]</scope>
    <source>
        <strain evidence="2">CCM 9110</strain>
    </source>
</reference>
<evidence type="ECO:0000313" key="2">
    <source>
        <dbReference type="Proteomes" id="UP001597199"/>
    </source>
</evidence>
<accession>A0ABW4BFV7</accession>
<evidence type="ECO:0000313" key="1">
    <source>
        <dbReference type="EMBL" id="MFD1398773.1"/>
    </source>
</evidence>
<comment type="caution">
    <text evidence="1">The sequence shown here is derived from an EMBL/GenBank/DDBJ whole genome shotgun (WGS) entry which is preliminary data.</text>
</comment>
<gene>
    <name evidence="1" type="ORF">ACFQ41_05580</name>
</gene>
<sequence length="322" mass="35785">MLEDFIIQFFSDQPRRGPAVYLLLTGKKTLSILFSALQHHQLQWLQLYPTLARADFQAALNTLLAQKRLRETEAGLVLGPNAPDSASPVPLPEAYQPWMGLAEFERRLLLAVQVVSEASFDNRRYRPAVAEWATQQAVRTWLKHPESANFVSELTAAFATLPTPVADRLAQRLVGHDFVGAAQVGSLTASLDATNDLALLVAAIAQQKWPALWDLWGGPTPLLPPNAKVVCDRFARGESRQQIAQQMRLRPSTVNEHLLEATILGWQPPVGQVYPAAVKAALTAYQGQQLDYQALLDAVPGSEFFQVRLFQILDLQGRWPHD</sequence>
<dbReference type="Proteomes" id="UP001597199">
    <property type="component" value="Unassembled WGS sequence"/>
</dbReference>
<organism evidence="1 2">
    <name type="scientific">Lacticaseibacillus suilingensis</name>
    <dbReference type="NCBI Taxonomy" id="2799577"/>
    <lineage>
        <taxon>Bacteria</taxon>
        <taxon>Bacillati</taxon>
        <taxon>Bacillota</taxon>
        <taxon>Bacilli</taxon>
        <taxon>Lactobacillales</taxon>
        <taxon>Lactobacillaceae</taxon>
        <taxon>Lacticaseibacillus</taxon>
    </lineage>
</organism>
<dbReference type="RefSeq" id="WP_204118724.1">
    <property type="nucleotide sequence ID" value="NZ_BOLV01000007.1"/>
</dbReference>
<keyword evidence="2" id="KW-1185">Reference proteome</keyword>
<protein>
    <recommendedName>
        <fullName evidence="3">Helicase Helix-turn-helix domain-containing protein</fullName>
    </recommendedName>
</protein>
<proteinExistence type="predicted"/>
<name>A0ABW4BFV7_9LACO</name>
<dbReference type="EMBL" id="JBHTOA010000023">
    <property type="protein sequence ID" value="MFD1398773.1"/>
    <property type="molecule type" value="Genomic_DNA"/>
</dbReference>
<evidence type="ECO:0008006" key="3">
    <source>
        <dbReference type="Google" id="ProtNLM"/>
    </source>
</evidence>